<gene>
    <name evidence="13" type="ORF">SAMN05216565_103135</name>
</gene>
<evidence type="ECO:0000256" key="2">
    <source>
        <dbReference type="ARBA" id="ARBA00004613"/>
    </source>
</evidence>
<evidence type="ECO:0000256" key="6">
    <source>
        <dbReference type="ARBA" id="ARBA00022723"/>
    </source>
</evidence>
<dbReference type="PRINTS" id="PR00723">
    <property type="entry name" value="SUBTILISIN"/>
</dbReference>
<sequence length="697" mass="75436">MKHRLFLIALLSCLIITVSGYNPSFIDAEEVPTQEKEVIVVYKNQNGKDLIIKESQKVEYEFETIPAISVLATENEIEKMESNPNIDYVEENISFKISADKTFKVLNSIESASSTETQWNIKATNTEQAWNEGYTGNGVKVAVFDTGISNHSELIITGGVSTVDYTTSWQDDNGHGTHVSGIIAAKPEIANVNGLDITGVAPNVHLYAVKVLDGSGGGTLQDILQGLDWAIANDMDIINLSLGSPDYSQLFEDMINKVYEAGILIVAASGNTGLENSVHYPAKFSNVIAVSSVSEPLTISNFSSTGIEVEFSAPGENIVSTFNQGNYAIQNGTSQATPHVAGMLALLKEKYSNATNVELKTLLNSHSKDLGVTGHDPYYGLGLIHYNSNTNIVTNPSVSYSTHVQTYGWMDFVLDGKTSGTEGQSKRLEATKIQLKNSPYNGDIVYSTHVQTYGWLSQVANGKISGTVGESKRMEAIKINLTGDMALHYDVYYRVHSESFGWLGWAKNGEPSGTGGLSKRMEAMQVILVKKGEAAPGPTNQAFITKEASVTYSSHVQNLGWMKTVSNGSTGGTIGKSLRVEALRIALENATYSGGISYTTHVQTYGWLNPVSNGQISGTTGESKRVEAIKINLTGEMANHYDVYYRVHVQDFGWLDWTKNGGSAGTQGLSKRAEAYEIVLVKKGGVAPGSTATPFRK</sequence>
<dbReference type="PROSITE" id="PS00138">
    <property type="entry name" value="SUBTILASE_SER"/>
    <property type="match status" value="1"/>
</dbReference>
<keyword evidence="5 10" id="KW-0645">Protease</keyword>
<feature type="signal peptide" evidence="11">
    <location>
        <begin position="1"/>
        <end position="20"/>
    </location>
</feature>
<evidence type="ECO:0000256" key="7">
    <source>
        <dbReference type="ARBA" id="ARBA00022801"/>
    </source>
</evidence>
<evidence type="ECO:0000259" key="12">
    <source>
        <dbReference type="Pfam" id="PF00082"/>
    </source>
</evidence>
<dbReference type="GO" id="GO:0046872">
    <property type="term" value="F:metal ion binding"/>
    <property type="evidence" value="ECO:0007669"/>
    <property type="project" value="UniProtKB-KW"/>
</dbReference>
<dbReference type="SMART" id="SM00728">
    <property type="entry name" value="ChW"/>
    <property type="match status" value="6"/>
</dbReference>
<dbReference type="PANTHER" id="PTHR43806">
    <property type="entry name" value="PEPTIDASE S8"/>
    <property type="match status" value="1"/>
</dbReference>
<dbReference type="PANTHER" id="PTHR43806:SF11">
    <property type="entry name" value="CEREVISIN-RELATED"/>
    <property type="match status" value="1"/>
</dbReference>
<feature type="active site" description="Charge relay system" evidence="10">
    <location>
        <position position="145"/>
    </location>
</feature>
<keyword evidence="14" id="KW-1185">Reference proteome</keyword>
<keyword evidence="4" id="KW-0964">Secreted</keyword>
<comment type="similarity">
    <text evidence="3 10">Belongs to the peptidase S8 family.</text>
</comment>
<evidence type="ECO:0000256" key="8">
    <source>
        <dbReference type="ARBA" id="ARBA00022825"/>
    </source>
</evidence>
<keyword evidence="8 10" id="KW-0720">Serine protease</keyword>
<feature type="active site" description="Charge relay system" evidence="10">
    <location>
        <position position="334"/>
    </location>
</feature>
<dbReference type="InterPro" id="IPR050131">
    <property type="entry name" value="Peptidase_S8_subtilisin-like"/>
</dbReference>
<evidence type="ECO:0000256" key="3">
    <source>
        <dbReference type="ARBA" id="ARBA00011073"/>
    </source>
</evidence>
<evidence type="ECO:0000256" key="5">
    <source>
        <dbReference type="ARBA" id="ARBA00022670"/>
    </source>
</evidence>
<dbReference type="CDD" id="cd07477">
    <property type="entry name" value="Peptidases_S8_Subtilisin_subset"/>
    <property type="match status" value="1"/>
</dbReference>
<evidence type="ECO:0000256" key="9">
    <source>
        <dbReference type="ARBA" id="ARBA00022837"/>
    </source>
</evidence>
<dbReference type="InterPro" id="IPR000209">
    <property type="entry name" value="Peptidase_S8/S53_dom"/>
</dbReference>
<dbReference type="Gene3D" id="3.40.50.200">
    <property type="entry name" value="Peptidase S8/S53 domain"/>
    <property type="match status" value="1"/>
</dbReference>
<dbReference type="SUPFAM" id="SSF52743">
    <property type="entry name" value="Subtilisin-like"/>
    <property type="match status" value="1"/>
</dbReference>
<dbReference type="Proteomes" id="UP000199159">
    <property type="component" value="Unassembled WGS sequence"/>
</dbReference>
<dbReference type="InterPro" id="IPR036852">
    <property type="entry name" value="Peptidase_S8/S53_dom_sf"/>
</dbReference>
<protein>
    <submittedName>
        <fullName evidence="13">Hydrophobic W protein</fullName>
    </submittedName>
</protein>
<evidence type="ECO:0000313" key="13">
    <source>
        <dbReference type="EMBL" id="SDP45604.1"/>
    </source>
</evidence>
<evidence type="ECO:0000256" key="1">
    <source>
        <dbReference type="ARBA" id="ARBA00001913"/>
    </source>
</evidence>
<evidence type="ECO:0000256" key="10">
    <source>
        <dbReference type="PROSITE-ProRule" id="PRU01240"/>
    </source>
</evidence>
<dbReference type="Pfam" id="PF07538">
    <property type="entry name" value="ChW"/>
    <property type="match status" value="6"/>
</dbReference>
<evidence type="ECO:0000313" key="14">
    <source>
        <dbReference type="Proteomes" id="UP000199159"/>
    </source>
</evidence>
<dbReference type="InterPro" id="IPR022398">
    <property type="entry name" value="Peptidase_S8_His-AS"/>
</dbReference>
<evidence type="ECO:0000256" key="11">
    <source>
        <dbReference type="SAM" id="SignalP"/>
    </source>
</evidence>
<feature type="chain" id="PRO_5038763622" evidence="11">
    <location>
        <begin position="21"/>
        <end position="697"/>
    </location>
</feature>
<dbReference type="GO" id="GO:0006508">
    <property type="term" value="P:proteolysis"/>
    <property type="evidence" value="ECO:0007669"/>
    <property type="project" value="UniProtKB-KW"/>
</dbReference>
<accession>A0A1H0SV80</accession>
<dbReference type="GO" id="GO:0004252">
    <property type="term" value="F:serine-type endopeptidase activity"/>
    <property type="evidence" value="ECO:0007669"/>
    <property type="project" value="UniProtKB-UniRule"/>
</dbReference>
<dbReference type="OrthoDB" id="9798386at2"/>
<keyword evidence="11" id="KW-0732">Signal</keyword>
<dbReference type="Gene3D" id="3.30.70.80">
    <property type="entry name" value="Peptidase S8 propeptide/proteinase inhibitor I9"/>
    <property type="match status" value="1"/>
</dbReference>
<feature type="active site" description="Charge relay system" evidence="10">
    <location>
        <position position="175"/>
    </location>
</feature>
<keyword evidence="7 10" id="KW-0378">Hydrolase</keyword>
<keyword evidence="9" id="KW-0106">Calcium</keyword>
<dbReference type="InterPro" id="IPR037045">
    <property type="entry name" value="S8pro/Inhibitor_I9_sf"/>
</dbReference>
<dbReference type="STRING" id="930152.SAMN05216565_103135"/>
<dbReference type="EMBL" id="FNJU01000003">
    <property type="protein sequence ID" value="SDP45604.1"/>
    <property type="molecule type" value="Genomic_DNA"/>
</dbReference>
<dbReference type="InterPro" id="IPR015500">
    <property type="entry name" value="Peptidase_S8_subtilisin-rel"/>
</dbReference>
<comment type="subcellular location">
    <subcellularLocation>
        <location evidence="2">Secreted</location>
    </subcellularLocation>
</comment>
<dbReference type="InterPro" id="IPR023828">
    <property type="entry name" value="Peptidase_S8_Ser-AS"/>
</dbReference>
<dbReference type="PROSITE" id="PS51892">
    <property type="entry name" value="SUBTILASE"/>
    <property type="match status" value="1"/>
</dbReference>
<dbReference type="InterPro" id="IPR034202">
    <property type="entry name" value="Subtilisin_Carlsberg-like"/>
</dbReference>
<dbReference type="RefSeq" id="WP_090851744.1">
    <property type="nucleotide sequence ID" value="NZ_FNJU01000003.1"/>
</dbReference>
<proteinExistence type="inferred from homology"/>
<comment type="cofactor">
    <cofactor evidence="1">
        <name>Ca(2+)</name>
        <dbReference type="ChEBI" id="CHEBI:29108"/>
    </cofactor>
</comment>
<keyword evidence="6" id="KW-0479">Metal-binding</keyword>
<name>A0A1H0SV80_9BACI</name>
<feature type="domain" description="Peptidase S8/S53" evidence="12">
    <location>
        <begin position="136"/>
        <end position="382"/>
    </location>
</feature>
<dbReference type="Pfam" id="PF00082">
    <property type="entry name" value="Peptidase_S8"/>
    <property type="match status" value="1"/>
</dbReference>
<dbReference type="InterPro" id="IPR006637">
    <property type="entry name" value="ChW"/>
</dbReference>
<evidence type="ECO:0000256" key="4">
    <source>
        <dbReference type="ARBA" id="ARBA00022525"/>
    </source>
</evidence>
<dbReference type="AlphaFoldDB" id="A0A1H0SV80"/>
<reference evidence="14" key="1">
    <citation type="submission" date="2016-10" db="EMBL/GenBank/DDBJ databases">
        <authorList>
            <person name="Varghese N."/>
            <person name="Submissions S."/>
        </authorList>
    </citation>
    <scope>NUCLEOTIDE SEQUENCE [LARGE SCALE GENOMIC DNA]</scope>
    <source>
        <strain evidence="14">IBRC-M10078</strain>
    </source>
</reference>
<dbReference type="PROSITE" id="PS00137">
    <property type="entry name" value="SUBTILASE_HIS"/>
    <property type="match status" value="1"/>
</dbReference>
<organism evidence="13 14">
    <name type="scientific">Litchfieldia salsa</name>
    <dbReference type="NCBI Taxonomy" id="930152"/>
    <lineage>
        <taxon>Bacteria</taxon>
        <taxon>Bacillati</taxon>
        <taxon>Bacillota</taxon>
        <taxon>Bacilli</taxon>
        <taxon>Bacillales</taxon>
        <taxon>Bacillaceae</taxon>
        <taxon>Litchfieldia</taxon>
    </lineage>
</organism>
<dbReference type="GO" id="GO:0005576">
    <property type="term" value="C:extracellular region"/>
    <property type="evidence" value="ECO:0007669"/>
    <property type="project" value="UniProtKB-SubCell"/>
</dbReference>